<keyword evidence="3" id="KW-1185">Reference proteome</keyword>
<dbReference type="PANTHER" id="PTHR36156:SF2">
    <property type="entry name" value="CUPIN TYPE-2 DOMAIN-CONTAINING PROTEIN"/>
    <property type="match status" value="1"/>
</dbReference>
<protein>
    <submittedName>
        <fullName evidence="2">Cupin 2 domain-containing protein</fullName>
    </submittedName>
</protein>
<dbReference type="InterPro" id="IPR047142">
    <property type="entry name" value="OryJ/VirC-like"/>
</dbReference>
<evidence type="ECO:0000313" key="3">
    <source>
        <dbReference type="Proteomes" id="UP000235672"/>
    </source>
</evidence>
<reference evidence="2 3" key="1">
    <citation type="submission" date="2016-05" db="EMBL/GenBank/DDBJ databases">
        <title>A degradative enzymes factory behind the ericoid mycorrhizal symbiosis.</title>
        <authorList>
            <consortium name="DOE Joint Genome Institute"/>
            <person name="Martino E."/>
            <person name="Morin E."/>
            <person name="Grelet G."/>
            <person name="Kuo A."/>
            <person name="Kohler A."/>
            <person name="Daghino S."/>
            <person name="Barry K."/>
            <person name="Choi C."/>
            <person name="Cichocki N."/>
            <person name="Clum A."/>
            <person name="Copeland A."/>
            <person name="Hainaut M."/>
            <person name="Haridas S."/>
            <person name="Labutti K."/>
            <person name="Lindquist E."/>
            <person name="Lipzen A."/>
            <person name="Khouja H.-R."/>
            <person name="Murat C."/>
            <person name="Ohm R."/>
            <person name="Olson A."/>
            <person name="Spatafora J."/>
            <person name="Veneault-Fourrey C."/>
            <person name="Henrissat B."/>
            <person name="Grigoriev I."/>
            <person name="Martin F."/>
            <person name="Perotto S."/>
        </authorList>
    </citation>
    <scope>NUCLEOTIDE SEQUENCE [LARGE SCALE GENOMIC DNA]</scope>
    <source>
        <strain evidence="2 3">UAMH 7357</strain>
    </source>
</reference>
<dbReference type="Proteomes" id="UP000235672">
    <property type="component" value="Unassembled WGS sequence"/>
</dbReference>
<accession>A0A2J6QAF3</accession>
<evidence type="ECO:0000259" key="1">
    <source>
        <dbReference type="Pfam" id="PF07883"/>
    </source>
</evidence>
<dbReference type="Pfam" id="PF07883">
    <property type="entry name" value="Cupin_2"/>
    <property type="match status" value="1"/>
</dbReference>
<dbReference type="Gene3D" id="2.60.120.10">
    <property type="entry name" value="Jelly Rolls"/>
    <property type="match status" value="1"/>
</dbReference>
<dbReference type="STRING" id="1745343.A0A2J6QAF3"/>
<evidence type="ECO:0000313" key="2">
    <source>
        <dbReference type="EMBL" id="PMD23249.1"/>
    </source>
</evidence>
<dbReference type="InterPro" id="IPR013096">
    <property type="entry name" value="Cupin_2"/>
</dbReference>
<dbReference type="CDD" id="cd02231">
    <property type="entry name" value="cupin_BLL6423-like"/>
    <property type="match status" value="1"/>
</dbReference>
<sequence length="172" mass="18512">MAAQLPPPRIVIASNNDEGKSFFSRDTEAPLFGPFGPNGSQFATLFTTDAVPASNTVDLPPLLTTAIPRPGPKGTIIGTSDMAPGAESPFHRTVTLDYAVVLKGEIVARLNGGVEKTIKEGEIIVQMGTIHSWINKSDQWCRMLFVMLPAEKVVLKDGRVLDEAFIPVKPAQ</sequence>
<gene>
    <name evidence="2" type="ORF">NA56DRAFT_644151</name>
</gene>
<feature type="domain" description="Cupin type-2" evidence="1">
    <location>
        <begin position="81"/>
        <end position="146"/>
    </location>
</feature>
<proteinExistence type="predicted"/>
<dbReference type="InterPro" id="IPR014710">
    <property type="entry name" value="RmlC-like_jellyroll"/>
</dbReference>
<dbReference type="OrthoDB" id="5840532at2759"/>
<name>A0A2J6QAF3_9HELO</name>
<organism evidence="2 3">
    <name type="scientific">Hyaloscypha hepaticicola</name>
    <dbReference type="NCBI Taxonomy" id="2082293"/>
    <lineage>
        <taxon>Eukaryota</taxon>
        <taxon>Fungi</taxon>
        <taxon>Dikarya</taxon>
        <taxon>Ascomycota</taxon>
        <taxon>Pezizomycotina</taxon>
        <taxon>Leotiomycetes</taxon>
        <taxon>Helotiales</taxon>
        <taxon>Hyaloscyphaceae</taxon>
        <taxon>Hyaloscypha</taxon>
    </lineage>
</organism>
<dbReference type="EMBL" id="KZ613475">
    <property type="protein sequence ID" value="PMD23249.1"/>
    <property type="molecule type" value="Genomic_DNA"/>
</dbReference>
<dbReference type="InterPro" id="IPR011051">
    <property type="entry name" value="RmlC_Cupin_sf"/>
</dbReference>
<dbReference type="PANTHER" id="PTHR36156">
    <property type="entry name" value="SLR2101 PROTEIN"/>
    <property type="match status" value="1"/>
</dbReference>
<dbReference type="SUPFAM" id="SSF51182">
    <property type="entry name" value="RmlC-like cupins"/>
    <property type="match status" value="1"/>
</dbReference>
<dbReference type="AlphaFoldDB" id="A0A2J6QAF3"/>